<accession>A0A1G7BY92</accession>
<proteinExistence type="predicted"/>
<keyword evidence="3" id="KW-1185">Reference proteome</keyword>
<dbReference type="AlphaFoldDB" id="A0A1G7BY92"/>
<feature type="transmembrane region" description="Helical" evidence="1">
    <location>
        <begin position="226"/>
        <end position="245"/>
    </location>
</feature>
<keyword evidence="1" id="KW-1133">Transmembrane helix</keyword>
<dbReference type="Proteomes" id="UP000198949">
    <property type="component" value="Unassembled WGS sequence"/>
</dbReference>
<keyword evidence="1" id="KW-0812">Transmembrane</keyword>
<protein>
    <recommendedName>
        <fullName evidence="4">Integral membrane protein</fullName>
    </recommendedName>
</protein>
<reference evidence="3" key="1">
    <citation type="submission" date="2016-10" db="EMBL/GenBank/DDBJ databases">
        <authorList>
            <person name="Varghese N."/>
            <person name="Submissions S."/>
        </authorList>
    </citation>
    <scope>NUCLEOTIDE SEQUENCE [LARGE SCALE GENOMIC DNA]</scope>
    <source>
        <strain evidence="3">CGMCC 4.3516</strain>
    </source>
</reference>
<sequence length="333" mass="35761">MNETATEEVPAAPERERHGVGRIARWVAAMLLCVLAVVAVTGAITAYYAKLELFDTDRFTVKTEAIAEDPQVQARIASLVTAQIEDAIDVEAIARSANSWIGEETAPALVEQLVASAAETMRAYIETEVNEFVASPRFLEVWEAAVAEAHASLISALRGENAGSVVADGNVLSLDLGRVVALVKERLVEADFAYAAEIPEIEAEYVLVESEQVPQLQRDAERLEWAATWLPWIALALLVLAFVIAPRRWAALLVIGALGAAMAGGALIGLAAGRTLFIERAEDASFAPVTWDAFTDGLRSSYLLMLIAGVVAAVAAVIVLFLRRKKNDPVPAE</sequence>
<feature type="transmembrane region" description="Helical" evidence="1">
    <location>
        <begin position="302"/>
        <end position="322"/>
    </location>
</feature>
<feature type="transmembrane region" description="Helical" evidence="1">
    <location>
        <begin position="252"/>
        <end position="272"/>
    </location>
</feature>
<evidence type="ECO:0000313" key="3">
    <source>
        <dbReference type="Proteomes" id="UP000198949"/>
    </source>
</evidence>
<dbReference type="RefSeq" id="WP_091039866.1">
    <property type="nucleotide sequence ID" value="NZ_FNAD01000018.1"/>
</dbReference>
<evidence type="ECO:0008006" key="4">
    <source>
        <dbReference type="Google" id="ProtNLM"/>
    </source>
</evidence>
<dbReference type="EMBL" id="FNAD01000018">
    <property type="protein sequence ID" value="SDE31540.1"/>
    <property type="molecule type" value="Genomic_DNA"/>
</dbReference>
<dbReference type="OrthoDB" id="4350291at2"/>
<dbReference type="STRING" id="58114.SAMN05216270_11821"/>
<gene>
    <name evidence="2" type="ORF">SAMN05216270_11821</name>
</gene>
<evidence type="ECO:0000313" key="2">
    <source>
        <dbReference type="EMBL" id="SDE31540.1"/>
    </source>
</evidence>
<keyword evidence="1" id="KW-0472">Membrane</keyword>
<evidence type="ECO:0000256" key="1">
    <source>
        <dbReference type="SAM" id="Phobius"/>
    </source>
</evidence>
<feature type="transmembrane region" description="Helical" evidence="1">
    <location>
        <begin position="26"/>
        <end position="49"/>
    </location>
</feature>
<name>A0A1G7BY92_9ACTN</name>
<organism evidence="2 3">
    <name type="scientific">Glycomyces harbinensis</name>
    <dbReference type="NCBI Taxonomy" id="58114"/>
    <lineage>
        <taxon>Bacteria</taxon>
        <taxon>Bacillati</taxon>
        <taxon>Actinomycetota</taxon>
        <taxon>Actinomycetes</taxon>
        <taxon>Glycomycetales</taxon>
        <taxon>Glycomycetaceae</taxon>
        <taxon>Glycomyces</taxon>
    </lineage>
</organism>